<evidence type="ECO:0000256" key="7">
    <source>
        <dbReference type="ARBA" id="ARBA00023065"/>
    </source>
</evidence>
<keyword evidence="4 10" id="KW-1003">Cell membrane</keyword>
<dbReference type="EMBL" id="MWWQ01000004">
    <property type="protein sequence ID" value="OZG53534.1"/>
    <property type="molecule type" value="Genomic_DNA"/>
</dbReference>
<keyword evidence="7 10" id="KW-0406">Ion transport</keyword>
<dbReference type="Gene3D" id="1.10.1200.120">
    <property type="entry name" value="Large-conductance mechanosensitive channel, MscL, domain 1"/>
    <property type="match status" value="1"/>
</dbReference>
<dbReference type="GO" id="GO:0008381">
    <property type="term" value="F:mechanosensitive monoatomic ion channel activity"/>
    <property type="evidence" value="ECO:0007669"/>
    <property type="project" value="UniProtKB-UniRule"/>
</dbReference>
<evidence type="ECO:0000256" key="4">
    <source>
        <dbReference type="ARBA" id="ARBA00022475"/>
    </source>
</evidence>
<organism evidence="11 12">
    <name type="scientific">Pseudoscardovia suis</name>
    <dbReference type="NCBI Taxonomy" id="987063"/>
    <lineage>
        <taxon>Bacteria</taxon>
        <taxon>Bacillati</taxon>
        <taxon>Actinomycetota</taxon>
        <taxon>Actinomycetes</taxon>
        <taxon>Bifidobacteriales</taxon>
        <taxon>Bifidobacteriaceae</taxon>
        <taxon>Pseudoscardovia</taxon>
    </lineage>
</organism>
<evidence type="ECO:0000256" key="3">
    <source>
        <dbReference type="ARBA" id="ARBA00022448"/>
    </source>
</evidence>
<dbReference type="InterPro" id="IPR037673">
    <property type="entry name" value="MSC/AndL"/>
</dbReference>
<accession>A0A261F345</accession>
<dbReference type="PRINTS" id="PR01264">
    <property type="entry name" value="MECHCHANNEL"/>
</dbReference>
<keyword evidence="3 10" id="KW-0813">Transport</keyword>
<evidence type="ECO:0000256" key="5">
    <source>
        <dbReference type="ARBA" id="ARBA00022692"/>
    </source>
</evidence>
<sequence>MLKGFREFISRGNVVDMAVGVVMGAAVTSIVNSIVDNLINPLIAMIFGHPDMSSMLCIRFNGAVISFGAILNSVINFLLIAIAVYFFIVVPMNKFREAGSSALKKVMRKDTDDAAADAEEDTRTPDEMQLELLGEIRDLLKEQKDSQLK</sequence>
<reference evidence="11 12" key="1">
    <citation type="journal article" date="2017" name="BMC Genomics">
        <title>Comparative genomic and phylogenomic analyses of the Bifidobacteriaceae family.</title>
        <authorList>
            <person name="Lugli G.A."/>
            <person name="Milani C."/>
            <person name="Turroni F."/>
            <person name="Duranti S."/>
            <person name="Mancabelli L."/>
            <person name="Mangifesta M."/>
            <person name="Ferrario C."/>
            <person name="Modesto M."/>
            <person name="Mattarelli P."/>
            <person name="Jiri K."/>
            <person name="van Sinderen D."/>
            <person name="Ventura M."/>
        </authorList>
    </citation>
    <scope>NUCLEOTIDE SEQUENCE [LARGE SCALE GENOMIC DNA]</scope>
    <source>
        <strain evidence="11 12">DSM 24744</strain>
    </source>
</reference>
<proteinExistence type="inferred from homology"/>
<dbReference type="GO" id="GO:0005886">
    <property type="term" value="C:plasma membrane"/>
    <property type="evidence" value="ECO:0007669"/>
    <property type="project" value="UniProtKB-SubCell"/>
</dbReference>
<dbReference type="Proteomes" id="UP000216454">
    <property type="component" value="Unassembled WGS sequence"/>
</dbReference>
<dbReference type="OrthoDB" id="9810350at2"/>
<protein>
    <recommendedName>
        <fullName evidence="10">Large-conductance mechanosensitive channel</fullName>
    </recommendedName>
</protein>
<keyword evidence="12" id="KW-1185">Reference proteome</keyword>
<evidence type="ECO:0000313" key="12">
    <source>
        <dbReference type="Proteomes" id="UP000216454"/>
    </source>
</evidence>
<dbReference type="SUPFAM" id="SSF81330">
    <property type="entry name" value="Gated mechanosensitive channel"/>
    <property type="match status" value="1"/>
</dbReference>
<dbReference type="InterPro" id="IPR036019">
    <property type="entry name" value="MscL_channel"/>
</dbReference>
<comment type="function">
    <text evidence="10">Channel that opens in response to stretch forces in the membrane lipid bilayer. May participate in the regulation of osmotic pressure changes within the cell.</text>
</comment>
<keyword evidence="8 10" id="KW-0472">Membrane</keyword>
<keyword evidence="9 10" id="KW-0407">Ion channel</keyword>
<keyword evidence="5 10" id="KW-0812">Transmembrane</keyword>
<evidence type="ECO:0000256" key="1">
    <source>
        <dbReference type="ARBA" id="ARBA00004651"/>
    </source>
</evidence>
<evidence type="ECO:0000256" key="8">
    <source>
        <dbReference type="ARBA" id="ARBA00023136"/>
    </source>
</evidence>
<dbReference type="AlphaFoldDB" id="A0A261F345"/>
<dbReference type="PANTHER" id="PTHR30266">
    <property type="entry name" value="MECHANOSENSITIVE CHANNEL MSCL"/>
    <property type="match status" value="1"/>
</dbReference>
<dbReference type="Pfam" id="PF01741">
    <property type="entry name" value="MscL"/>
    <property type="match status" value="1"/>
</dbReference>
<comment type="subunit">
    <text evidence="10">Homopentamer.</text>
</comment>
<evidence type="ECO:0000313" key="11">
    <source>
        <dbReference type="EMBL" id="OZG53534.1"/>
    </source>
</evidence>
<feature type="transmembrane region" description="Helical" evidence="10">
    <location>
        <begin position="63"/>
        <end position="88"/>
    </location>
</feature>
<comment type="subcellular location">
    <subcellularLocation>
        <location evidence="1 10">Cell membrane</location>
        <topology evidence="1 10">Multi-pass membrane protein</topology>
    </subcellularLocation>
</comment>
<dbReference type="NCBIfam" id="TIGR00220">
    <property type="entry name" value="mscL"/>
    <property type="match status" value="1"/>
</dbReference>
<dbReference type="PROSITE" id="PS01327">
    <property type="entry name" value="MSCL"/>
    <property type="match status" value="1"/>
</dbReference>
<keyword evidence="6 10" id="KW-1133">Transmembrane helix</keyword>
<name>A0A261F345_9BIFI</name>
<comment type="caution">
    <text evidence="11">The sequence shown here is derived from an EMBL/GenBank/DDBJ whole genome shotgun (WGS) entry which is preliminary data.</text>
</comment>
<evidence type="ECO:0000256" key="2">
    <source>
        <dbReference type="ARBA" id="ARBA00007254"/>
    </source>
</evidence>
<feature type="transmembrane region" description="Helical" evidence="10">
    <location>
        <begin position="12"/>
        <end position="35"/>
    </location>
</feature>
<dbReference type="PANTHER" id="PTHR30266:SF2">
    <property type="entry name" value="LARGE-CONDUCTANCE MECHANOSENSITIVE CHANNEL"/>
    <property type="match status" value="1"/>
</dbReference>
<dbReference type="InterPro" id="IPR019823">
    <property type="entry name" value="Mechanosensitive_channel_CS"/>
</dbReference>
<gene>
    <name evidence="10" type="primary">mscL</name>
    <name evidence="11" type="ORF">PSSU_0300</name>
</gene>
<dbReference type="RefSeq" id="WP_094690631.1">
    <property type="nucleotide sequence ID" value="NZ_MWWQ01000004.1"/>
</dbReference>
<evidence type="ECO:0000256" key="6">
    <source>
        <dbReference type="ARBA" id="ARBA00022989"/>
    </source>
</evidence>
<dbReference type="HAMAP" id="MF_00115">
    <property type="entry name" value="MscL"/>
    <property type="match status" value="1"/>
</dbReference>
<dbReference type="InterPro" id="IPR001185">
    <property type="entry name" value="MS_channel"/>
</dbReference>
<evidence type="ECO:0000256" key="9">
    <source>
        <dbReference type="ARBA" id="ARBA00023303"/>
    </source>
</evidence>
<evidence type="ECO:0000256" key="10">
    <source>
        <dbReference type="HAMAP-Rule" id="MF_00115"/>
    </source>
</evidence>
<comment type="similarity">
    <text evidence="2 10">Belongs to the MscL family.</text>
</comment>